<name>A0A6A5WRS3_9PLEO</name>
<dbReference type="Proteomes" id="UP000799779">
    <property type="component" value="Unassembled WGS sequence"/>
</dbReference>
<accession>A0A6A5WRS3</accession>
<sequence length="156" mass="17797">MSLTEPQVSGCSVTESPDTRRMTALREWAERVFHLTTSQDNEGKLRDTLEDQASNLGEPVSARFQGVRTDFVESDIGVKTENLVVETRLRLGALILLVIAIHISNPDQVVRIKMEHWWMQAWCEERWLYMCEIWAQMQKKKPYTGAEPGSSAESSV</sequence>
<gene>
    <name evidence="1" type="ORF">P154DRAFT_572949</name>
</gene>
<evidence type="ECO:0000313" key="2">
    <source>
        <dbReference type="Proteomes" id="UP000799779"/>
    </source>
</evidence>
<evidence type="ECO:0000313" key="1">
    <source>
        <dbReference type="EMBL" id="KAF2003768.1"/>
    </source>
</evidence>
<reference evidence="1" key="1">
    <citation type="journal article" date="2020" name="Stud. Mycol.">
        <title>101 Dothideomycetes genomes: a test case for predicting lifestyles and emergence of pathogens.</title>
        <authorList>
            <person name="Haridas S."/>
            <person name="Albert R."/>
            <person name="Binder M."/>
            <person name="Bloem J."/>
            <person name="Labutti K."/>
            <person name="Salamov A."/>
            <person name="Andreopoulos B."/>
            <person name="Baker S."/>
            <person name="Barry K."/>
            <person name="Bills G."/>
            <person name="Bluhm B."/>
            <person name="Cannon C."/>
            <person name="Castanera R."/>
            <person name="Culley D."/>
            <person name="Daum C."/>
            <person name="Ezra D."/>
            <person name="Gonzalez J."/>
            <person name="Henrissat B."/>
            <person name="Kuo A."/>
            <person name="Liang C."/>
            <person name="Lipzen A."/>
            <person name="Lutzoni F."/>
            <person name="Magnuson J."/>
            <person name="Mondo S."/>
            <person name="Nolan M."/>
            <person name="Ohm R."/>
            <person name="Pangilinan J."/>
            <person name="Park H.-J."/>
            <person name="Ramirez L."/>
            <person name="Alfaro M."/>
            <person name="Sun H."/>
            <person name="Tritt A."/>
            <person name="Yoshinaga Y."/>
            <person name="Zwiers L.-H."/>
            <person name="Turgeon B."/>
            <person name="Goodwin S."/>
            <person name="Spatafora J."/>
            <person name="Crous P."/>
            <person name="Grigoriev I."/>
        </authorList>
    </citation>
    <scope>NUCLEOTIDE SEQUENCE</scope>
    <source>
        <strain evidence="1">CBS 123094</strain>
    </source>
</reference>
<proteinExistence type="predicted"/>
<protein>
    <submittedName>
        <fullName evidence="1">Uncharacterized protein</fullName>
    </submittedName>
</protein>
<dbReference type="EMBL" id="ML977571">
    <property type="protein sequence ID" value="KAF2003768.1"/>
    <property type="molecule type" value="Genomic_DNA"/>
</dbReference>
<dbReference type="AlphaFoldDB" id="A0A6A5WRS3"/>
<organism evidence="1 2">
    <name type="scientific">Amniculicola lignicola CBS 123094</name>
    <dbReference type="NCBI Taxonomy" id="1392246"/>
    <lineage>
        <taxon>Eukaryota</taxon>
        <taxon>Fungi</taxon>
        <taxon>Dikarya</taxon>
        <taxon>Ascomycota</taxon>
        <taxon>Pezizomycotina</taxon>
        <taxon>Dothideomycetes</taxon>
        <taxon>Pleosporomycetidae</taxon>
        <taxon>Pleosporales</taxon>
        <taxon>Amniculicolaceae</taxon>
        <taxon>Amniculicola</taxon>
    </lineage>
</organism>
<keyword evidence="2" id="KW-1185">Reference proteome</keyword>